<dbReference type="RefSeq" id="XP_033240180.1">
    <property type="nucleotide sequence ID" value="XM_033384289.1"/>
</dbReference>
<evidence type="ECO:0000313" key="3">
    <source>
        <dbReference type="RefSeq" id="XP_033240179.1"/>
    </source>
</evidence>
<dbReference type="AlphaFoldDB" id="A0A6I8W9W2"/>
<accession>A0A6I8W9W2</accession>
<gene>
    <name evidence="3 4" type="primary">LOC117184971</name>
</gene>
<evidence type="ECO:0000259" key="1">
    <source>
        <dbReference type="Pfam" id="PF16012"/>
    </source>
</evidence>
<reference evidence="3 4" key="1">
    <citation type="submission" date="2025-04" db="UniProtKB">
        <authorList>
            <consortium name="RefSeq"/>
        </authorList>
    </citation>
    <scope>IDENTIFICATION</scope>
    <source>
        <strain evidence="3 4">MV-25-SWS-2005</strain>
        <tissue evidence="3 4">Whole body</tissue>
    </source>
</reference>
<proteinExistence type="predicted"/>
<dbReference type="Pfam" id="PF16012">
    <property type="entry name" value="DUF4780"/>
    <property type="match status" value="1"/>
</dbReference>
<dbReference type="Proteomes" id="UP000001819">
    <property type="component" value="Chromosome X"/>
</dbReference>
<evidence type="ECO:0000313" key="4">
    <source>
        <dbReference type="RefSeq" id="XP_033240180.1"/>
    </source>
</evidence>
<protein>
    <recommendedName>
        <fullName evidence="1">DUF4780 domain-containing protein</fullName>
    </recommendedName>
</protein>
<evidence type="ECO:0000313" key="2">
    <source>
        <dbReference type="Proteomes" id="UP000001819"/>
    </source>
</evidence>
<dbReference type="RefSeq" id="XP_033240179.1">
    <property type="nucleotide sequence ID" value="XM_033384288.1"/>
</dbReference>
<sequence>MGWFQGNVKIIACEDERSVKLYKAAVAQVGEVYAGAKLVAVDWSLVPSRPRARIWVPATFKEPERILKMLQRCNPGLPTSDWKVAKVETTQGPTNQAVLVLNKESLAPIEAAKGELNFGFSSVTIKAYKSDAAAAALPVVNPDVQDVVAEIEAPDDELEPDQEGFSSETELMLDFESMCRERVSDDSDADITVVENLEDGPNDPSNKSPPL</sequence>
<keyword evidence="2" id="KW-1185">Reference proteome</keyword>
<organism evidence="2 4">
    <name type="scientific">Drosophila pseudoobscura pseudoobscura</name>
    <name type="common">Fruit fly</name>
    <dbReference type="NCBI Taxonomy" id="46245"/>
    <lineage>
        <taxon>Eukaryota</taxon>
        <taxon>Metazoa</taxon>
        <taxon>Ecdysozoa</taxon>
        <taxon>Arthropoda</taxon>
        <taxon>Hexapoda</taxon>
        <taxon>Insecta</taxon>
        <taxon>Pterygota</taxon>
        <taxon>Neoptera</taxon>
        <taxon>Endopterygota</taxon>
        <taxon>Diptera</taxon>
        <taxon>Brachycera</taxon>
        <taxon>Muscomorpha</taxon>
        <taxon>Ephydroidea</taxon>
        <taxon>Drosophilidae</taxon>
        <taxon>Drosophila</taxon>
        <taxon>Sophophora</taxon>
    </lineage>
</organism>
<dbReference type="KEGG" id="dpo:117184971"/>
<name>A0A6I8W9W2_DROPS</name>
<feature type="domain" description="DUF4780" evidence="1">
    <location>
        <begin position="9"/>
        <end position="125"/>
    </location>
</feature>
<dbReference type="InterPro" id="IPR031961">
    <property type="entry name" value="DUF4780"/>
</dbReference>